<keyword evidence="2" id="KW-1185">Reference proteome</keyword>
<organism evidence="1 2">
    <name type="scientific">Karstenula rhodostoma CBS 690.94</name>
    <dbReference type="NCBI Taxonomy" id="1392251"/>
    <lineage>
        <taxon>Eukaryota</taxon>
        <taxon>Fungi</taxon>
        <taxon>Dikarya</taxon>
        <taxon>Ascomycota</taxon>
        <taxon>Pezizomycotina</taxon>
        <taxon>Dothideomycetes</taxon>
        <taxon>Pleosporomycetidae</taxon>
        <taxon>Pleosporales</taxon>
        <taxon>Massarineae</taxon>
        <taxon>Didymosphaeriaceae</taxon>
        <taxon>Karstenula</taxon>
    </lineage>
</organism>
<evidence type="ECO:0000313" key="1">
    <source>
        <dbReference type="EMBL" id="KAF2438098.1"/>
    </source>
</evidence>
<gene>
    <name evidence="1" type="ORF">P171DRAFT_167749</name>
</gene>
<proteinExistence type="predicted"/>
<evidence type="ECO:0000313" key="2">
    <source>
        <dbReference type="Proteomes" id="UP000799764"/>
    </source>
</evidence>
<reference evidence="1" key="1">
    <citation type="journal article" date="2020" name="Stud. Mycol.">
        <title>101 Dothideomycetes genomes: a test case for predicting lifestyles and emergence of pathogens.</title>
        <authorList>
            <person name="Haridas S."/>
            <person name="Albert R."/>
            <person name="Binder M."/>
            <person name="Bloem J."/>
            <person name="Labutti K."/>
            <person name="Salamov A."/>
            <person name="Andreopoulos B."/>
            <person name="Baker S."/>
            <person name="Barry K."/>
            <person name="Bills G."/>
            <person name="Bluhm B."/>
            <person name="Cannon C."/>
            <person name="Castanera R."/>
            <person name="Culley D."/>
            <person name="Daum C."/>
            <person name="Ezra D."/>
            <person name="Gonzalez J."/>
            <person name="Henrissat B."/>
            <person name="Kuo A."/>
            <person name="Liang C."/>
            <person name="Lipzen A."/>
            <person name="Lutzoni F."/>
            <person name="Magnuson J."/>
            <person name="Mondo S."/>
            <person name="Nolan M."/>
            <person name="Ohm R."/>
            <person name="Pangilinan J."/>
            <person name="Park H.-J."/>
            <person name="Ramirez L."/>
            <person name="Alfaro M."/>
            <person name="Sun H."/>
            <person name="Tritt A."/>
            <person name="Yoshinaga Y."/>
            <person name="Zwiers L.-H."/>
            <person name="Turgeon B."/>
            <person name="Goodwin S."/>
            <person name="Spatafora J."/>
            <person name="Crous P."/>
            <person name="Grigoriev I."/>
        </authorList>
    </citation>
    <scope>NUCLEOTIDE SEQUENCE</scope>
    <source>
        <strain evidence="1">CBS 690.94</strain>
    </source>
</reference>
<accession>A0A9P4U6G2</accession>
<dbReference type="Proteomes" id="UP000799764">
    <property type="component" value="Unassembled WGS sequence"/>
</dbReference>
<comment type="caution">
    <text evidence="1">The sequence shown here is derived from an EMBL/GenBank/DDBJ whole genome shotgun (WGS) entry which is preliminary data.</text>
</comment>
<dbReference type="AlphaFoldDB" id="A0A9P4U6G2"/>
<protein>
    <submittedName>
        <fullName evidence="1">Uncharacterized protein</fullName>
    </submittedName>
</protein>
<dbReference type="EMBL" id="MU001513">
    <property type="protein sequence ID" value="KAF2438098.1"/>
    <property type="molecule type" value="Genomic_DNA"/>
</dbReference>
<sequence>MSPVPFPLSRLHQSIAICGANTIPSLLYIFIQALRALTSPGSPSRHSSLVTHHYLHRLMAHLLPRLYWCRCNLLKQALVSYPTDTIEVTTCTKHDRPIIIATAQRNAMLLESNKTKSYLAHVLESLTKCNANTHLPVVLVLACVRQTPRPL</sequence>
<name>A0A9P4U6G2_9PLEO</name>